<evidence type="ECO:0000313" key="1">
    <source>
        <dbReference type="EMBL" id="PKC71558.1"/>
    </source>
</evidence>
<dbReference type="AlphaFoldDB" id="A0A2I1EUD0"/>
<protein>
    <submittedName>
        <fullName evidence="1">Uncharacterized protein</fullName>
    </submittedName>
</protein>
<proteinExistence type="predicted"/>
<dbReference type="VEuPathDB" id="FungiDB:FUN_006342"/>
<dbReference type="Proteomes" id="UP000232688">
    <property type="component" value="Unassembled WGS sequence"/>
</dbReference>
<reference evidence="1 2" key="1">
    <citation type="submission" date="2017-10" db="EMBL/GenBank/DDBJ databases">
        <title>Extensive intraspecific genome diversity in a model arbuscular mycorrhizal fungus.</title>
        <authorList>
            <person name="Chen E.C.H."/>
            <person name="Morin E."/>
            <person name="Baudet D."/>
            <person name="Noel J."/>
            <person name="Ndikumana S."/>
            <person name="Charron P."/>
            <person name="St-Onge C."/>
            <person name="Giorgi J."/>
            <person name="Grigoriev I.V."/>
            <person name="Roux C."/>
            <person name="Martin F.M."/>
            <person name="Corradi N."/>
        </authorList>
    </citation>
    <scope>NUCLEOTIDE SEQUENCE [LARGE SCALE GENOMIC DNA]</scope>
    <source>
        <strain evidence="1 2">A1</strain>
    </source>
</reference>
<dbReference type="EMBL" id="LLXH01000162">
    <property type="protein sequence ID" value="PKC71558.1"/>
    <property type="molecule type" value="Genomic_DNA"/>
</dbReference>
<name>A0A2I1EUD0_9GLOM</name>
<accession>A0A2I1EUD0</accession>
<evidence type="ECO:0000313" key="2">
    <source>
        <dbReference type="Proteomes" id="UP000232688"/>
    </source>
</evidence>
<dbReference type="VEuPathDB" id="FungiDB:RhiirA1_453392"/>
<dbReference type="VEuPathDB" id="FungiDB:RhiirFUN_010149"/>
<dbReference type="OrthoDB" id="2335791at2759"/>
<gene>
    <name evidence="1" type="ORF">RhiirA1_453392</name>
</gene>
<reference evidence="1 2" key="2">
    <citation type="submission" date="2017-10" db="EMBL/GenBank/DDBJ databases">
        <title>Genome analyses suggest a sexual origin of heterokaryosis in a supposedly ancient asexual fungus.</title>
        <authorList>
            <person name="Corradi N."/>
            <person name="Sedzielewska K."/>
            <person name="Noel J."/>
            <person name="Charron P."/>
            <person name="Farinelli L."/>
            <person name="Marton T."/>
            <person name="Kruger M."/>
            <person name="Pelin A."/>
            <person name="Brachmann A."/>
            <person name="Corradi N."/>
        </authorList>
    </citation>
    <scope>NUCLEOTIDE SEQUENCE [LARGE SCALE GENOMIC DNA]</scope>
    <source>
        <strain evidence="1 2">A1</strain>
    </source>
</reference>
<sequence>MACSKIFSGDLPELIYEIVRYFRNDYKMLYSCILVNRLWCRLTIPLLWEDPFSIAVEDCNYYYLTESYELKNYDFIGTYLYNLNDEDKTKLNEYGIDNSVFPLNTLFNYPSFIKCLNTQNLSFSIEEWINIVGTITNDERSPISPNENPLSNPIFDQNNIFLSRFILLSLIKIFIENEVNLYTFELEITSTLNSDKEYFNSIFKLILQNPNLICNIKNLKLYFNETITNVTFLKCLYYNCNSISSLYFRFNDNNNNINNESITESLSKIINSQQNIKKILFEDNDYPLIILKNSNCSNTLKTIIFYNINFKNVFIIKEVFEQLNVLESVHIIHCLSLNTNIIKQIISINGPFKLKSLFLNENVVLNIDSMKLLLQKSGNYLKNIGFELLISNELKEQLLRLIIEYCAYIKFFKLHGYDNQNIYSTFGLIENLGQNLNYLSINFCKFLIYDYDYLNDDSELSSIVLTNLGQVLPFNLEYLNLSLKINPNDLVTFFKNSRNTFIKKLLIRNKMLDDSEDILPIIKEHLMKEKRINYLAIEEVFLDKREELFSLKDEVKEFELYNIKVLCYDDLDIQVYEFVKEMD</sequence>
<organism evidence="1 2">
    <name type="scientific">Rhizophagus irregularis</name>
    <dbReference type="NCBI Taxonomy" id="588596"/>
    <lineage>
        <taxon>Eukaryota</taxon>
        <taxon>Fungi</taxon>
        <taxon>Fungi incertae sedis</taxon>
        <taxon>Mucoromycota</taxon>
        <taxon>Glomeromycotina</taxon>
        <taxon>Glomeromycetes</taxon>
        <taxon>Glomerales</taxon>
        <taxon>Glomeraceae</taxon>
        <taxon>Rhizophagus</taxon>
    </lineage>
</organism>
<comment type="caution">
    <text evidence="1">The sequence shown here is derived from an EMBL/GenBank/DDBJ whole genome shotgun (WGS) entry which is preliminary data.</text>
</comment>